<dbReference type="Proteomes" id="UP001301769">
    <property type="component" value="Unassembled WGS sequence"/>
</dbReference>
<sequence length="527" mass="58636">MTLSSAGPPLVPQLRRRGRIIPGERIPGQRITTWDHAIPPVLRPLLRAYLFGYASTVAPRLLTLVFQRLVAKRGRKSRDAAATSTRTSLSNGAAVEHQDQQPPQQHQPFLVALRHILRSGLDWQRFPTFCAALAGGSTLLEIPLKAALDRLTEKLSELARKRLSRWFASFIAAWLSLQLLQSKQTAGFSEVIENNSSPGAKKTVHYAGRTLDLSLFAVTRALDVIGGELWSRRKASRLARGKKQTVLESAVSDLADPAIFALSSGLVMWTWFYFPERLPRAYNKWICSAASVDPRLIEALARFRNRTLLYGKDTGQAHLLGSMCEEYRWPVEWGDPAKSVPFPCEVVHMGCGPSCEYHALSRFVRSFRWSMAMYLPLNLLLVVRNPNEKGLIRALVSAARSSAFLGAFITLFYYGVCLTRTRVGPHILGKHTAARQAIDGGLCVGAGCLLCGWSILIEVAGRRKDMALFVAPRALATLLPRRYALDKQWRENLAFAFSTAVVFTCVLENQNRVRGVLGKVLGKVLEY</sequence>
<accession>A0AAN6YBC6</accession>
<proteinExistence type="predicted"/>
<dbReference type="PANTHER" id="PTHR12459">
    <property type="entry name" value="TRANSMEMBRANE PROTEIN 135-RELATED"/>
    <property type="match status" value="1"/>
</dbReference>
<evidence type="ECO:0008006" key="5">
    <source>
        <dbReference type="Google" id="ProtNLM"/>
    </source>
</evidence>
<dbReference type="PANTHER" id="PTHR12459:SF15">
    <property type="entry name" value="TRANSMEMBRANE PROTEIN 135"/>
    <property type="match status" value="1"/>
</dbReference>
<organism evidence="3 4">
    <name type="scientific">Rhypophila decipiens</name>
    <dbReference type="NCBI Taxonomy" id="261697"/>
    <lineage>
        <taxon>Eukaryota</taxon>
        <taxon>Fungi</taxon>
        <taxon>Dikarya</taxon>
        <taxon>Ascomycota</taxon>
        <taxon>Pezizomycotina</taxon>
        <taxon>Sordariomycetes</taxon>
        <taxon>Sordariomycetidae</taxon>
        <taxon>Sordariales</taxon>
        <taxon>Naviculisporaceae</taxon>
        <taxon>Rhypophila</taxon>
    </lineage>
</organism>
<evidence type="ECO:0000313" key="3">
    <source>
        <dbReference type="EMBL" id="KAK4216153.1"/>
    </source>
</evidence>
<comment type="caution">
    <text evidence="3">The sequence shown here is derived from an EMBL/GenBank/DDBJ whole genome shotgun (WGS) entry which is preliminary data.</text>
</comment>
<name>A0AAN6YBC6_9PEZI</name>
<keyword evidence="2" id="KW-0812">Transmembrane</keyword>
<feature type="compositionally biased region" description="Polar residues" evidence="1">
    <location>
        <begin position="82"/>
        <end position="91"/>
    </location>
</feature>
<evidence type="ECO:0000256" key="2">
    <source>
        <dbReference type="SAM" id="Phobius"/>
    </source>
</evidence>
<dbReference type="EMBL" id="MU858071">
    <property type="protein sequence ID" value="KAK4216153.1"/>
    <property type="molecule type" value="Genomic_DNA"/>
</dbReference>
<dbReference type="InterPro" id="IPR026749">
    <property type="entry name" value="Tmem135"/>
</dbReference>
<protein>
    <recommendedName>
        <fullName evidence="5">Integral membrane protein</fullName>
    </recommendedName>
</protein>
<reference evidence="3" key="1">
    <citation type="journal article" date="2023" name="Mol. Phylogenet. Evol.">
        <title>Genome-scale phylogeny and comparative genomics of the fungal order Sordariales.</title>
        <authorList>
            <person name="Hensen N."/>
            <person name="Bonometti L."/>
            <person name="Westerberg I."/>
            <person name="Brannstrom I.O."/>
            <person name="Guillou S."/>
            <person name="Cros-Aarteil S."/>
            <person name="Calhoun S."/>
            <person name="Haridas S."/>
            <person name="Kuo A."/>
            <person name="Mondo S."/>
            <person name="Pangilinan J."/>
            <person name="Riley R."/>
            <person name="LaButti K."/>
            <person name="Andreopoulos B."/>
            <person name="Lipzen A."/>
            <person name="Chen C."/>
            <person name="Yan M."/>
            <person name="Daum C."/>
            <person name="Ng V."/>
            <person name="Clum A."/>
            <person name="Steindorff A."/>
            <person name="Ohm R.A."/>
            <person name="Martin F."/>
            <person name="Silar P."/>
            <person name="Natvig D.O."/>
            <person name="Lalanne C."/>
            <person name="Gautier V."/>
            <person name="Ament-Velasquez S.L."/>
            <person name="Kruys A."/>
            <person name="Hutchinson M.I."/>
            <person name="Powell A.J."/>
            <person name="Barry K."/>
            <person name="Miller A.N."/>
            <person name="Grigoriev I.V."/>
            <person name="Debuchy R."/>
            <person name="Gladieux P."/>
            <person name="Hiltunen Thoren M."/>
            <person name="Johannesson H."/>
        </authorList>
    </citation>
    <scope>NUCLEOTIDE SEQUENCE</scope>
    <source>
        <strain evidence="3">PSN293</strain>
    </source>
</reference>
<keyword evidence="2" id="KW-0472">Membrane</keyword>
<feature type="region of interest" description="Disordered" evidence="1">
    <location>
        <begin position="77"/>
        <end position="104"/>
    </location>
</feature>
<evidence type="ECO:0000256" key="1">
    <source>
        <dbReference type="SAM" id="MobiDB-lite"/>
    </source>
</evidence>
<reference evidence="3" key="2">
    <citation type="submission" date="2023-05" db="EMBL/GenBank/DDBJ databases">
        <authorList>
            <consortium name="Lawrence Berkeley National Laboratory"/>
            <person name="Steindorff A."/>
            <person name="Hensen N."/>
            <person name="Bonometti L."/>
            <person name="Westerberg I."/>
            <person name="Brannstrom I.O."/>
            <person name="Guillou S."/>
            <person name="Cros-Aarteil S."/>
            <person name="Calhoun S."/>
            <person name="Haridas S."/>
            <person name="Kuo A."/>
            <person name="Mondo S."/>
            <person name="Pangilinan J."/>
            <person name="Riley R."/>
            <person name="Labutti K."/>
            <person name="Andreopoulos B."/>
            <person name="Lipzen A."/>
            <person name="Chen C."/>
            <person name="Yanf M."/>
            <person name="Daum C."/>
            <person name="Ng V."/>
            <person name="Clum A."/>
            <person name="Ohm R."/>
            <person name="Martin F."/>
            <person name="Silar P."/>
            <person name="Natvig D."/>
            <person name="Lalanne C."/>
            <person name="Gautier V."/>
            <person name="Ament-Velasquez S.L."/>
            <person name="Kruys A."/>
            <person name="Hutchinson M.I."/>
            <person name="Powell A.J."/>
            <person name="Barry K."/>
            <person name="Miller A.N."/>
            <person name="Grigoriev I.V."/>
            <person name="Debuchy R."/>
            <person name="Gladieux P."/>
            <person name="Thoren M.H."/>
            <person name="Johannesson H."/>
        </authorList>
    </citation>
    <scope>NUCLEOTIDE SEQUENCE</scope>
    <source>
        <strain evidence="3">PSN293</strain>
    </source>
</reference>
<feature type="transmembrane region" description="Helical" evidence="2">
    <location>
        <begin position="395"/>
        <end position="416"/>
    </location>
</feature>
<dbReference type="AlphaFoldDB" id="A0AAN6YBC6"/>
<evidence type="ECO:0000313" key="4">
    <source>
        <dbReference type="Proteomes" id="UP001301769"/>
    </source>
</evidence>
<feature type="transmembrane region" description="Helical" evidence="2">
    <location>
        <begin position="437"/>
        <end position="456"/>
    </location>
</feature>
<keyword evidence="2" id="KW-1133">Transmembrane helix</keyword>
<gene>
    <name evidence="3" type="ORF">QBC37DRAFT_100549</name>
</gene>
<keyword evidence="4" id="KW-1185">Reference proteome</keyword>